<dbReference type="Pfam" id="PF00532">
    <property type="entry name" value="Peripla_BP_1"/>
    <property type="match status" value="1"/>
</dbReference>
<dbReference type="Proteomes" id="UP000244948">
    <property type="component" value="Unassembled WGS sequence"/>
</dbReference>
<proteinExistence type="predicted"/>
<evidence type="ECO:0000313" key="5">
    <source>
        <dbReference type="EMBL" id="PWD82598.1"/>
    </source>
</evidence>
<dbReference type="CDD" id="cd06267">
    <property type="entry name" value="PBP1_LacI_sugar_binding-like"/>
    <property type="match status" value="1"/>
</dbReference>
<dbReference type="PANTHER" id="PTHR30146">
    <property type="entry name" value="LACI-RELATED TRANSCRIPTIONAL REPRESSOR"/>
    <property type="match status" value="1"/>
</dbReference>
<dbReference type="EMBL" id="QEWR01000004">
    <property type="protein sequence ID" value="PWD82598.1"/>
    <property type="molecule type" value="Genomic_DNA"/>
</dbReference>
<keyword evidence="1" id="KW-0805">Transcription regulation</keyword>
<evidence type="ECO:0000256" key="1">
    <source>
        <dbReference type="ARBA" id="ARBA00023015"/>
    </source>
</evidence>
<name>A0A2U2AIU7_9GAMM</name>
<dbReference type="AlphaFoldDB" id="A0A2U2AIU7"/>
<evidence type="ECO:0000256" key="3">
    <source>
        <dbReference type="ARBA" id="ARBA00023163"/>
    </source>
</evidence>
<dbReference type="SMART" id="SM00354">
    <property type="entry name" value="HTH_LACI"/>
    <property type="match status" value="1"/>
</dbReference>
<dbReference type="InterPro" id="IPR028082">
    <property type="entry name" value="Peripla_BP_I"/>
</dbReference>
<dbReference type="InterPro" id="IPR010982">
    <property type="entry name" value="Lambda_DNA-bd_dom_sf"/>
</dbReference>
<evidence type="ECO:0000313" key="6">
    <source>
        <dbReference type="Proteomes" id="UP000244948"/>
    </source>
</evidence>
<organism evidence="5 6">
    <name type="scientific">Ignatzschineria indica</name>
    <dbReference type="NCBI Taxonomy" id="472583"/>
    <lineage>
        <taxon>Bacteria</taxon>
        <taxon>Pseudomonadati</taxon>
        <taxon>Pseudomonadota</taxon>
        <taxon>Gammaproteobacteria</taxon>
        <taxon>Cardiobacteriales</taxon>
        <taxon>Ignatzschineriaceae</taxon>
        <taxon>Ignatzschineria</taxon>
    </lineage>
</organism>
<keyword evidence="3" id="KW-0804">Transcription</keyword>
<dbReference type="SUPFAM" id="SSF53822">
    <property type="entry name" value="Periplasmic binding protein-like I"/>
    <property type="match status" value="1"/>
</dbReference>
<comment type="caution">
    <text evidence="5">The sequence shown here is derived from an EMBL/GenBank/DDBJ whole genome shotgun (WGS) entry which is preliminary data.</text>
</comment>
<dbReference type="InterPro" id="IPR000843">
    <property type="entry name" value="HTH_LacI"/>
</dbReference>
<dbReference type="GO" id="GO:0003700">
    <property type="term" value="F:DNA-binding transcription factor activity"/>
    <property type="evidence" value="ECO:0007669"/>
    <property type="project" value="TreeGrafter"/>
</dbReference>
<dbReference type="InterPro" id="IPR001761">
    <property type="entry name" value="Peripla_BP/Lac1_sug-bd_dom"/>
</dbReference>
<protein>
    <submittedName>
        <fullName evidence="5">LacI family transcriptional regulator</fullName>
    </submittedName>
</protein>
<keyword evidence="2" id="KW-0238">DNA-binding</keyword>
<keyword evidence="6" id="KW-1185">Reference proteome</keyword>
<dbReference type="Pfam" id="PF00356">
    <property type="entry name" value="LacI"/>
    <property type="match status" value="1"/>
</dbReference>
<gene>
    <name evidence="5" type="ORF">DC082_08185</name>
</gene>
<evidence type="ECO:0000256" key="2">
    <source>
        <dbReference type="ARBA" id="ARBA00023125"/>
    </source>
</evidence>
<evidence type="ECO:0000259" key="4">
    <source>
        <dbReference type="PROSITE" id="PS50932"/>
    </source>
</evidence>
<dbReference type="GO" id="GO:0000976">
    <property type="term" value="F:transcription cis-regulatory region binding"/>
    <property type="evidence" value="ECO:0007669"/>
    <property type="project" value="TreeGrafter"/>
</dbReference>
<sequence length="339" mass="38550">MKHSPSNLLIDRPSSKDVARLAQVSQATVSRVLNHPEKVGPKTREKVYKAIKTLNYLPNQSARDLVSGSSKIISLISGTLENPFFVESTMWIVQYATQRGYKVNIYIIEDGGIEESYRAALATQPKGIIMSCILYEDPIIKQLNALNIPFVSYNRRHQEKLNYVELDNYKAAAMGCELLYKKKYDSIFWVGGRLDVSTFRHRYEGFCKQYFHCYKEAPKKEYSYNPDAIDFSILIPKIKEWYQTAPGKKAIFAATDAIALEIMDYTKKTLDLQCPNDIGVLGIDNVKLSSHSYLDLTTIGPTENLGLTAIKLLIDNIEFQKQHNINVTFPPQIFERGSL</sequence>
<dbReference type="PROSITE" id="PS50932">
    <property type="entry name" value="HTH_LACI_2"/>
    <property type="match status" value="1"/>
</dbReference>
<dbReference type="PANTHER" id="PTHR30146:SF109">
    <property type="entry name" value="HTH-TYPE TRANSCRIPTIONAL REGULATOR GALS"/>
    <property type="match status" value="1"/>
</dbReference>
<dbReference type="RefSeq" id="WP_109236551.1">
    <property type="nucleotide sequence ID" value="NZ_BMXZ01000003.1"/>
</dbReference>
<dbReference type="Gene3D" id="3.40.50.2300">
    <property type="match status" value="2"/>
</dbReference>
<reference evidence="5 6" key="1">
    <citation type="journal article" date="2018" name="Genome Announc.">
        <title>Ignatzschineria cameli sp. nov., isolated from necrotic foot tissue of dromedaries (Camelus dromedarius) and associated maggots (Wohlfahrtia species) in Dubai.</title>
        <authorList>
            <person name="Tsang C.C."/>
            <person name="Tang J.Y."/>
            <person name="Fong J.Y."/>
            <person name="Kinne J."/>
            <person name="Lee H.H."/>
            <person name="Joseph M."/>
            <person name="Jose S."/>
            <person name="Schuster R.K."/>
            <person name="Tang Y."/>
            <person name="Sivakumar S."/>
            <person name="Chen J.H."/>
            <person name="Teng J.L."/>
            <person name="Lau S.K."/>
            <person name="Wernery U."/>
            <person name="Woo P.C."/>
        </authorList>
    </citation>
    <scope>NUCLEOTIDE SEQUENCE [LARGE SCALE GENOMIC DNA]</scope>
    <source>
        <strain evidence="5 6">KCTC 22643</strain>
    </source>
</reference>
<accession>A0A2U2AIU7</accession>
<dbReference type="CDD" id="cd01392">
    <property type="entry name" value="HTH_LacI"/>
    <property type="match status" value="1"/>
</dbReference>
<feature type="domain" description="HTH lacI-type" evidence="4">
    <location>
        <begin position="13"/>
        <end position="67"/>
    </location>
</feature>
<dbReference type="SUPFAM" id="SSF47413">
    <property type="entry name" value="lambda repressor-like DNA-binding domains"/>
    <property type="match status" value="1"/>
</dbReference>
<dbReference type="Gene3D" id="1.10.260.40">
    <property type="entry name" value="lambda repressor-like DNA-binding domains"/>
    <property type="match status" value="1"/>
</dbReference>